<protein>
    <submittedName>
        <fullName evidence="2">DNA-binding XRE family transcriptional regulator</fullName>
    </submittedName>
</protein>
<dbReference type="Proteomes" id="UP000244081">
    <property type="component" value="Unassembled WGS sequence"/>
</dbReference>
<dbReference type="PROSITE" id="PS50943">
    <property type="entry name" value="HTH_CROC1"/>
    <property type="match status" value="1"/>
</dbReference>
<feature type="domain" description="HTH cro/C1-type" evidence="1">
    <location>
        <begin position="1"/>
        <end position="55"/>
    </location>
</feature>
<evidence type="ECO:0000259" key="1">
    <source>
        <dbReference type="PROSITE" id="PS50943"/>
    </source>
</evidence>
<dbReference type="EMBL" id="QAYG01000016">
    <property type="protein sequence ID" value="PTW53585.1"/>
    <property type="molecule type" value="Genomic_DNA"/>
</dbReference>
<reference evidence="2 3" key="1">
    <citation type="submission" date="2018-04" db="EMBL/GenBank/DDBJ databases">
        <title>Genomic Encyclopedia of Archaeal and Bacterial Type Strains, Phase II (KMG-II): from individual species to whole genera.</title>
        <authorList>
            <person name="Goeker M."/>
        </authorList>
    </citation>
    <scope>NUCLEOTIDE SEQUENCE [LARGE SCALE GENOMIC DNA]</scope>
    <source>
        <strain evidence="2 3">DSM 23382</strain>
    </source>
</reference>
<keyword evidence="2" id="KW-0238">DNA-binding</keyword>
<dbReference type="SMART" id="SM00530">
    <property type="entry name" value="HTH_XRE"/>
    <property type="match status" value="1"/>
</dbReference>
<organism evidence="2 3">
    <name type="scientific">Breoghania corrubedonensis</name>
    <dbReference type="NCBI Taxonomy" id="665038"/>
    <lineage>
        <taxon>Bacteria</taxon>
        <taxon>Pseudomonadati</taxon>
        <taxon>Pseudomonadota</taxon>
        <taxon>Alphaproteobacteria</taxon>
        <taxon>Hyphomicrobiales</taxon>
        <taxon>Stappiaceae</taxon>
        <taxon>Breoghania</taxon>
    </lineage>
</organism>
<comment type="caution">
    <text evidence="2">The sequence shown here is derived from an EMBL/GenBank/DDBJ whole genome shotgun (WGS) entry which is preliminary data.</text>
</comment>
<sequence length="197" mass="21879">MRHYRSLVHLSQGQLAKAAGVSQQLISHIERGASDGSHRSLVKIAQALGCRVAELDPTCEAVEPSGSSWLVPVFRPEDVAEWFDAGGVEDSLPAPLERQAMAPLECSGPILGFRVRDRSIDRIAPVGALVVLERERAPFAPGDFYGFVVKREFVFGRYKNDDFRRLSPYSTDPDLDAVFLPEAVSFLMRIRRIVIDL</sequence>
<gene>
    <name evidence="2" type="ORF">C8N35_11640</name>
</gene>
<dbReference type="Pfam" id="PF01381">
    <property type="entry name" value="HTH_3"/>
    <property type="match status" value="1"/>
</dbReference>
<name>A0A2T5UQ06_9HYPH</name>
<accession>A0A2T5UQ06</accession>
<dbReference type="SUPFAM" id="SSF47413">
    <property type="entry name" value="lambda repressor-like DNA-binding domains"/>
    <property type="match status" value="1"/>
</dbReference>
<dbReference type="GO" id="GO:0003677">
    <property type="term" value="F:DNA binding"/>
    <property type="evidence" value="ECO:0007669"/>
    <property type="project" value="UniProtKB-KW"/>
</dbReference>
<evidence type="ECO:0000313" key="3">
    <source>
        <dbReference type="Proteomes" id="UP000244081"/>
    </source>
</evidence>
<evidence type="ECO:0000313" key="2">
    <source>
        <dbReference type="EMBL" id="PTW53585.1"/>
    </source>
</evidence>
<dbReference type="AlphaFoldDB" id="A0A2T5UQ06"/>
<proteinExistence type="predicted"/>
<keyword evidence="3" id="KW-1185">Reference proteome</keyword>
<dbReference type="Gene3D" id="1.10.260.40">
    <property type="entry name" value="lambda repressor-like DNA-binding domains"/>
    <property type="match status" value="1"/>
</dbReference>
<dbReference type="CDD" id="cd00093">
    <property type="entry name" value="HTH_XRE"/>
    <property type="match status" value="1"/>
</dbReference>
<dbReference type="InterPro" id="IPR010982">
    <property type="entry name" value="Lambda_DNA-bd_dom_sf"/>
</dbReference>
<dbReference type="InterPro" id="IPR001387">
    <property type="entry name" value="Cro/C1-type_HTH"/>
</dbReference>